<gene>
    <name evidence="1" type="ORF">BD311DRAFT_657954</name>
</gene>
<protein>
    <submittedName>
        <fullName evidence="1">Uncharacterized protein</fullName>
    </submittedName>
</protein>
<sequence length="56" mass="6350">DAARASWRYNSNATRQVLEDIFRQGTGGNAPHKWQVDVTEALLRLGALAWHGRCER</sequence>
<organism evidence="1">
    <name type="scientific">Dichomitus squalens</name>
    <dbReference type="NCBI Taxonomy" id="114155"/>
    <lineage>
        <taxon>Eukaryota</taxon>
        <taxon>Fungi</taxon>
        <taxon>Dikarya</taxon>
        <taxon>Basidiomycota</taxon>
        <taxon>Agaricomycotina</taxon>
        <taxon>Agaricomycetes</taxon>
        <taxon>Polyporales</taxon>
        <taxon>Polyporaceae</taxon>
        <taxon>Dichomitus</taxon>
    </lineage>
</organism>
<dbReference type="AlphaFoldDB" id="A0A4Q9MWG6"/>
<dbReference type="Proteomes" id="UP000292957">
    <property type="component" value="Unassembled WGS sequence"/>
</dbReference>
<proteinExistence type="predicted"/>
<reference evidence="1" key="1">
    <citation type="submission" date="2019-01" db="EMBL/GenBank/DDBJ databases">
        <title>Draft genome sequences of three monokaryotic isolates of the white-rot basidiomycete fungus Dichomitus squalens.</title>
        <authorList>
            <consortium name="DOE Joint Genome Institute"/>
            <person name="Lopez S.C."/>
            <person name="Andreopoulos B."/>
            <person name="Pangilinan J."/>
            <person name="Lipzen A."/>
            <person name="Riley R."/>
            <person name="Ahrendt S."/>
            <person name="Ng V."/>
            <person name="Barry K."/>
            <person name="Daum C."/>
            <person name="Grigoriev I.V."/>
            <person name="Hilden K.S."/>
            <person name="Makela M.R."/>
            <person name="de Vries R.P."/>
        </authorList>
    </citation>
    <scope>NUCLEOTIDE SEQUENCE [LARGE SCALE GENOMIC DNA]</scope>
    <source>
        <strain evidence="1">OM18370.1</strain>
    </source>
</reference>
<dbReference type="OrthoDB" id="2499463at2759"/>
<dbReference type="EMBL" id="ML143402">
    <property type="protein sequence ID" value="TBU31012.1"/>
    <property type="molecule type" value="Genomic_DNA"/>
</dbReference>
<feature type="non-terminal residue" evidence="1">
    <location>
        <position position="1"/>
    </location>
</feature>
<accession>A0A4Q9MWG6</accession>
<evidence type="ECO:0000313" key="1">
    <source>
        <dbReference type="EMBL" id="TBU31012.1"/>
    </source>
</evidence>
<name>A0A4Q9MWG6_9APHY</name>